<accession>A0A0Q9XX12</accession>
<dbReference type="AlphaFoldDB" id="A0A0Q9XX12"/>
<reference evidence="1 3" key="2">
    <citation type="submission" date="2015-06" db="EMBL/GenBank/DDBJ databases">
        <title>Genome sequencing project of Bacillus galactosidilyticus PL133.</title>
        <authorList>
            <person name="Gaiero J."/>
            <person name="Nicol R."/>
            <person name="Habash M."/>
        </authorList>
    </citation>
    <scope>NUCLEOTIDE SEQUENCE [LARGE SCALE GENOMIC DNA]</scope>
    <source>
        <strain evidence="1 3">PL133</strain>
    </source>
</reference>
<evidence type="ECO:0000313" key="2">
    <source>
        <dbReference type="EMBL" id="OAK73986.1"/>
    </source>
</evidence>
<keyword evidence="4" id="KW-1185">Reference proteome</keyword>
<reference evidence="2 4" key="1">
    <citation type="submission" date="2015-05" db="EMBL/GenBank/DDBJ databases">
        <title>Comparison of genome.</title>
        <authorList>
            <person name="Zheng Z."/>
            <person name="Sun M."/>
        </authorList>
    </citation>
    <scope>NUCLEOTIDE SEQUENCE [LARGE SCALE GENOMIC DNA]</scope>
    <source>
        <strain evidence="2 4">G25-74</strain>
    </source>
</reference>
<name>A0A0Q9XX12_9BACI</name>
<dbReference type="PATRIC" id="fig|217031.4.peg.3141"/>
<comment type="caution">
    <text evidence="1">The sequence shown here is derived from an EMBL/GenBank/DDBJ whole genome shotgun (WGS) entry which is preliminary data.</text>
</comment>
<dbReference type="STRING" id="217031.ABB05_06080"/>
<protein>
    <submittedName>
        <fullName evidence="1">Uncharacterized protein</fullName>
    </submittedName>
</protein>
<evidence type="ECO:0000313" key="4">
    <source>
        <dbReference type="Proteomes" id="UP000077881"/>
    </source>
</evidence>
<dbReference type="EMBL" id="LDJR01000028">
    <property type="protein sequence ID" value="OAK73986.1"/>
    <property type="molecule type" value="Genomic_DNA"/>
</dbReference>
<dbReference type="Proteomes" id="UP000053881">
    <property type="component" value="Unassembled WGS sequence"/>
</dbReference>
<dbReference type="RefSeq" id="WP_057988352.1">
    <property type="nucleotide sequence ID" value="NZ_JAGGKH010000003.1"/>
</dbReference>
<dbReference type="Proteomes" id="UP000077881">
    <property type="component" value="Unassembled WGS sequence"/>
</dbReference>
<gene>
    <name evidence="2" type="ORF">ABB05_06080</name>
    <name evidence="1" type="ORF">ACA29_09450</name>
</gene>
<organism evidence="1 3">
    <name type="scientific">Lederbergia galactosidilytica</name>
    <dbReference type="NCBI Taxonomy" id="217031"/>
    <lineage>
        <taxon>Bacteria</taxon>
        <taxon>Bacillati</taxon>
        <taxon>Bacillota</taxon>
        <taxon>Bacilli</taxon>
        <taxon>Bacillales</taxon>
        <taxon>Bacillaceae</taxon>
        <taxon>Lederbergia</taxon>
    </lineage>
</organism>
<sequence length="60" mass="7364">MRKTPIYKYERFTKRVGFLEDPKKVEILLLENYLIFFQLKDKNLLDLQEQAILSYQQPKQ</sequence>
<dbReference type="EMBL" id="LGPB01000081">
    <property type="protein sequence ID" value="KRG13061.1"/>
    <property type="molecule type" value="Genomic_DNA"/>
</dbReference>
<evidence type="ECO:0000313" key="1">
    <source>
        <dbReference type="EMBL" id="KRG13061.1"/>
    </source>
</evidence>
<proteinExistence type="predicted"/>
<evidence type="ECO:0000313" key="3">
    <source>
        <dbReference type="Proteomes" id="UP000053881"/>
    </source>
</evidence>